<gene>
    <name evidence="12" type="ORF">AVDCRST_MAG01-01-1464</name>
</gene>
<evidence type="ECO:0000256" key="9">
    <source>
        <dbReference type="ARBA" id="ARBA00049158"/>
    </source>
</evidence>
<reference evidence="12" key="1">
    <citation type="submission" date="2020-02" db="EMBL/GenBank/DDBJ databases">
        <authorList>
            <person name="Meier V. D."/>
        </authorList>
    </citation>
    <scope>NUCLEOTIDE SEQUENCE</scope>
    <source>
        <strain evidence="12">AVDCRST_MAG01</strain>
    </source>
</reference>
<dbReference type="InterPro" id="IPR020583">
    <property type="entry name" value="Inositol_monoP_metal-BS"/>
</dbReference>
<dbReference type="PANTHER" id="PTHR20854">
    <property type="entry name" value="INOSITOL MONOPHOSPHATASE"/>
    <property type="match status" value="1"/>
</dbReference>
<comment type="cofactor">
    <cofactor evidence="1 11">
        <name>Mg(2+)</name>
        <dbReference type="ChEBI" id="CHEBI:18420"/>
    </cofactor>
</comment>
<evidence type="ECO:0000256" key="6">
    <source>
        <dbReference type="ARBA" id="ARBA00022801"/>
    </source>
</evidence>
<dbReference type="Pfam" id="PF00459">
    <property type="entry name" value="Inositol_P"/>
    <property type="match status" value="1"/>
</dbReference>
<keyword evidence="6 12" id="KW-0378">Hydrolase</keyword>
<feature type="binding site" evidence="11">
    <location>
        <position position="66"/>
    </location>
    <ligand>
        <name>Mg(2+)</name>
        <dbReference type="ChEBI" id="CHEBI:18420"/>
        <label>1</label>
        <note>catalytic</note>
    </ligand>
</feature>
<dbReference type="GO" id="GO:0007165">
    <property type="term" value="P:signal transduction"/>
    <property type="evidence" value="ECO:0007669"/>
    <property type="project" value="TreeGrafter"/>
</dbReference>
<keyword evidence="7 11" id="KW-0460">Magnesium</keyword>
<organism evidence="12">
    <name type="scientific">uncultured Rubrobacteraceae bacterium</name>
    <dbReference type="NCBI Taxonomy" id="349277"/>
    <lineage>
        <taxon>Bacteria</taxon>
        <taxon>Bacillati</taxon>
        <taxon>Actinomycetota</taxon>
        <taxon>Rubrobacteria</taxon>
        <taxon>Rubrobacterales</taxon>
        <taxon>Rubrobacteraceae</taxon>
        <taxon>environmental samples</taxon>
    </lineage>
</organism>
<dbReference type="Gene3D" id="3.30.540.10">
    <property type="entry name" value="Fructose-1,6-Bisphosphatase, subunit A, domain 1"/>
    <property type="match status" value="1"/>
</dbReference>
<dbReference type="InterPro" id="IPR000760">
    <property type="entry name" value="Inositol_monophosphatase-like"/>
</dbReference>
<comment type="function">
    <text evidence="10">Catalyzes the dephosphorylation of histidinol-phosphate to histidinol, the direct precursor of histidine.</text>
</comment>
<evidence type="ECO:0000256" key="8">
    <source>
        <dbReference type="ARBA" id="ARBA00033209"/>
    </source>
</evidence>
<dbReference type="PRINTS" id="PR00377">
    <property type="entry name" value="IMPHPHTASES"/>
</dbReference>
<keyword evidence="5 11" id="KW-0479">Metal-binding</keyword>
<feature type="binding site" evidence="11">
    <location>
        <position position="207"/>
    </location>
    <ligand>
        <name>Mg(2+)</name>
        <dbReference type="ChEBI" id="CHEBI:18420"/>
        <label>1</label>
        <note>catalytic</note>
    </ligand>
</feature>
<feature type="binding site" evidence="11">
    <location>
        <position position="85"/>
    </location>
    <ligand>
        <name>Mg(2+)</name>
        <dbReference type="ChEBI" id="CHEBI:18420"/>
        <label>1</label>
        <note>catalytic</note>
    </ligand>
</feature>
<feature type="binding site" evidence="11">
    <location>
        <position position="84"/>
    </location>
    <ligand>
        <name>Mg(2+)</name>
        <dbReference type="ChEBI" id="CHEBI:18420"/>
        <label>1</label>
        <note>catalytic</note>
    </ligand>
</feature>
<sequence length="254" mass="27927">MRPFLDLAVETAYEAGRLTLGYFRTGTARPEFKEDETPVTVADREAERLIRERIRARYPGHAIVGEEYGVEGDSEDIRWTVDPIDGTKAFVRGVPLYAVLIGLEIEGVCEVGVAYFPALDEMVHAATGEGCFANGRRARVSETRSLRDGITCFTDAKGFERYGRDEEWSRILSASGDARGWSDAYGHALVATGRADLMLDPAMNPWDAAPFPPILREAGGFFGDWSGNETIYADEGLSTPRTLLPEVLRLVGGD</sequence>
<dbReference type="GO" id="GO:0008934">
    <property type="term" value="F:inositol monophosphate 1-phosphatase activity"/>
    <property type="evidence" value="ECO:0007669"/>
    <property type="project" value="TreeGrafter"/>
</dbReference>
<proteinExistence type="predicted"/>
<dbReference type="Gene3D" id="3.40.190.80">
    <property type="match status" value="1"/>
</dbReference>
<dbReference type="GO" id="GO:0046872">
    <property type="term" value="F:metal ion binding"/>
    <property type="evidence" value="ECO:0007669"/>
    <property type="project" value="UniProtKB-KW"/>
</dbReference>
<dbReference type="FunFam" id="3.30.540.10:FF:000003">
    <property type="entry name" value="Inositol-1-monophosphatase"/>
    <property type="match status" value="1"/>
</dbReference>
<dbReference type="PROSITE" id="PS00629">
    <property type="entry name" value="IMP_1"/>
    <property type="match status" value="1"/>
</dbReference>
<evidence type="ECO:0000256" key="4">
    <source>
        <dbReference type="ARBA" id="ARBA00021697"/>
    </source>
</evidence>
<name>A0A6J4P7T7_9ACTN</name>
<evidence type="ECO:0000256" key="2">
    <source>
        <dbReference type="ARBA" id="ARBA00004970"/>
    </source>
</evidence>
<dbReference type="CDD" id="cd01641">
    <property type="entry name" value="Bacterial_IMPase_like_1"/>
    <property type="match status" value="1"/>
</dbReference>
<comment type="pathway">
    <text evidence="2">Amino-acid biosynthesis; L-histidine biosynthesis; L-histidine from 5-phospho-alpha-D-ribose 1-diphosphate: step 8/9.</text>
</comment>
<dbReference type="GO" id="GO:0006020">
    <property type="term" value="P:inositol metabolic process"/>
    <property type="evidence" value="ECO:0007669"/>
    <property type="project" value="TreeGrafter"/>
</dbReference>
<accession>A0A6J4P7T7</accession>
<dbReference type="PANTHER" id="PTHR20854:SF4">
    <property type="entry name" value="INOSITOL-1-MONOPHOSPHATASE-RELATED"/>
    <property type="match status" value="1"/>
</dbReference>
<dbReference type="GO" id="GO:0004401">
    <property type="term" value="F:histidinol-phosphatase activity"/>
    <property type="evidence" value="ECO:0007669"/>
    <property type="project" value="UniProtKB-EC"/>
</dbReference>
<evidence type="ECO:0000256" key="11">
    <source>
        <dbReference type="PIRSR" id="PIRSR600760-2"/>
    </source>
</evidence>
<evidence type="ECO:0000313" key="12">
    <source>
        <dbReference type="EMBL" id="CAA9408441.1"/>
    </source>
</evidence>
<dbReference type="SUPFAM" id="SSF56655">
    <property type="entry name" value="Carbohydrate phosphatase"/>
    <property type="match status" value="1"/>
</dbReference>
<dbReference type="EMBL" id="CADCUW010000211">
    <property type="protein sequence ID" value="CAA9408441.1"/>
    <property type="molecule type" value="Genomic_DNA"/>
</dbReference>
<protein>
    <recommendedName>
        <fullName evidence="4">Histidinol-phosphatase</fullName>
        <ecNumber evidence="3">3.1.3.15</ecNumber>
    </recommendedName>
    <alternativeName>
        <fullName evidence="8">Histidinol-phosphate phosphatase</fullName>
    </alternativeName>
</protein>
<dbReference type="EC" id="3.1.3.15" evidence="3"/>
<evidence type="ECO:0000256" key="7">
    <source>
        <dbReference type="ARBA" id="ARBA00022842"/>
    </source>
</evidence>
<dbReference type="AlphaFoldDB" id="A0A6J4P7T7"/>
<evidence type="ECO:0000256" key="10">
    <source>
        <dbReference type="ARBA" id="ARBA00053547"/>
    </source>
</evidence>
<comment type="catalytic activity">
    <reaction evidence="9">
        <text>L-histidinol phosphate + H2O = L-histidinol + phosphate</text>
        <dbReference type="Rhea" id="RHEA:14465"/>
        <dbReference type="ChEBI" id="CHEBI:15377"/>
        <dbReference type="ChEBI" id="CHEBI:43474"/>
        <dbReference type="ChEBI" id="CHEBI:57699"/>
        <dbReference type="ChEBI" id="CHEBI:57980"/>
        <dbReference type="EC" id="3.1.3.15"/>
    </reaction>
</comment>
<feature type="binding site" evidence="11">
    <location>
        <position position="82"/>
    </location>
    <ligand>
        <name>Mg(2+)</name>
        <dbReference type="ChEBI" id="CHEBI:18420"/>
        <label>1</label>
        <note>catalytic</note>
    </ligand>
</feature>
<evidence type="ECO:0000256" key="3">
    <source>
        <dbReference type="ARBA" id="ARBA00013085"/>
    </source>
</evidence>
<evidence type="ECO:0000256" key="1">
    <source>
        <dbReference type="ARBA" id="ARBA00001946"/>
    </source>
</evidence>
<evidence type="ECO:0000256" key="5">
    <source>
        <dbReference type="ARBA" id="ARBA00022723"/>
    </source>
</evidence>